<dbReference type="EMBL" id="JANLFC010000077">
    <property type="protein sequence ID" value="MCR4450659.1"/>
    <property type="molecule type" value="Genomic_DNA"/>
</dbReference>
<organism evidence="1 2">
    <name type="scientific">Aeromonas veronii</name>
    <dbReference type="NCBI Taxonomy" id="654"/>
    <lineage>
        <taxon>Bacteria</taxon>
        <taxon>Pseudomonadati</taxon>
        <taxon>Pseudomonadota</taxon>
        <taxon>Gammaproteobacteria</taxon>
        <taxon>Aeromonadales</taxon>
        <taxon>Aeromonadaceae</taxon>
        <taxon>Aeromonas</taxon>
    </lineage>
</organism>
<dbReference type="SUPFAM" id="SSF52540">
    <property type="entry name" value="P-loop containing nucleoside triphosphate hydrolases"/>
    <property type="match status" value="1"/>
</dbReference>
<dbReference type="Pfam" id="PF13481">
    <property type="entry name" value="AAA_25"/>
    <property type="match status" value="1"/>
</dbReference>
<keyword evidence="1" id="KW-0547">Nucleotide-binding</keyword>
<evidence type="ECO:0000313" key="1">
    <source>
        <dbReference type="EMBL" id="MCR4450659.1"/>
    </source>
</evidence>
<keyword evidence="1" id="KW-0067">ATP-binding</keyword>
<dbReference type="CDD" id="cd01125">
    <property type="entry name" value="RepA_RSF1010_like"/>
    <property type="match status" value="1"/>
</dbReference>
<protein>
    <submittedName>
        <fullName evidence="1">Helicase RepA family protein</fullName>
    </submittedName>
</protein>
<dbReference type="InterPro" id="IPR038724">
    <property type="entry name" value="RepA"/>
</dbReference>
<dbReference type="AlphaFoldDB" id="A0AAW5MGH0"/>
<reference evidence="1" key="1">
    <citation type="submission" date="2022-08" db="EMBL/GenBank/DDBJ databases">
        <title>A global survey of hypervirulent Aeromonas hydrophila identified this emerging pathogen in farmed fish in the lower Mekong River basin.</title>
        <authorList>
            <person name="Xu T."/>
            <person name="Rasmussen-Ivey C.R."/>
            <person name="Moen F.S."/>
            <person name="Fernandez Bravo A."/>
            <person name="Lamy B."/>
            <person name="Beaz-Hidalgo R."/>
            <person name="Khan C.D."/>
            <person name="Castro Escarpulli G."/>
            <person name="Yasin I.S.M."/>
            <person name="Figueras M.J."/>
            <person name="Azzam Sayuti M."/>
            <person name="Karim M.M."/>
            <person name="Alam K.M."/>
            <person name="Le T.T.T."/>
            <person name="Thao N.H.P."/>
            <person name="Addo S."/>
            <person name="Duodu S."/>
            <person name="Ali S."/>
            <person name="Mey S."/>
            <person name="Somony T."/>
            <person name="Liles M.R."/>
        </authorList>
    </citation>
    <scope>NUCLEOTIDE SEQUENCE</scope>
    <source>
        <strain evidence="1">0.14</strain>
    </source>
</reference>
<keyword evidence="1" id="KW-0347">Helicase</keyword>
<sequence length="288" mass="31471">MALDLLAAFEQEPPALDFIWSGFLAGTVGALIAPGATGKSFWALQAAMAVACKESDGDLLQLRPTRSGRVIYMAGEDPAAVLSHRVHALGKHLSHKARASIATNLALEPMMGVSLDLMNPDCFQALVQRVDGYRLVVLDTLSRMHQMDENSNGDMSQLITRLESLAANTGAAVLYLHHASKGSARDGSLDQQQAARGASALIDNIRWCGYIVRMGEEEANQLTEIQRGSTPIGNSRRSAFVRFGVSKQNYGTAIKDQWFERQEGGVLHPVQLMEPPQARERRRFAHGY</sequence>
<gene>
    <name evidence="1" type="ORF">NS965_19950</name>
</gene>
<proteinExistence type="predicted"/>
<dbReference type="GO" id="GO:0004386">
    <property type="term" value="F:helicase activity"/>
    <property type="evidence" value="ECO:0007669"/>
    <property type="project" value="UniProtKB-KW"/>
</dbReference>
<name>A0AAW5MGH0_AERVE</name>
<dbReference type="Proteomes" id="UP001204061">
    <property type="component" value="Unassembled WGS sequence"/>
</dbReference>
<accession>A0AAW5MGH0</accession>
<dbReference type="InterPro" id="IPR027417">
    <property type="entry name" value="P-loop_NTPase"/>
</dbReference>
<keyword evidence="1" id="KW-0378">Hydrolase</keyword>
<dbReference type="Gene3D" id="3.40.50.300">
    <property type="entry name" value="P-loop containing nucleotide triphosphate hydrolases"/>
    <property type="match status" value="1"/>
</dbReference>
<evidence type="ECO:0000313" key="2">
    <source>
        <dbReference type="Proteomes" id="UP001204061"/>
    </source>
</evidence>
<comment type="caution">
    <text evidence="1">The sequence shown here is derived from an EMBL/GenBank/DDBJ whole genome shotgun (WGS) entry which is preliminary data.</text>
</comment>
<dbReference type="RefSeq" id="WP_257725923.1">
    <property type="nucleotide sequence ID" value="NZ_JAAKVE010000004.1"/>
</dbReference>